<dbReference type="SUPFAM" id="SSF53756">
    <property type="entry name" value="UDP-Glycosyltransferase/glycogen phosphorylase"/>
    <property type="match status" value="1"/>
</dbReference>
<dbReference type="InterPro" id="IPR052943">
    <property type="entry name" value="TMTC_O-mannosyl-trnsfr"/>
</dbReference>
<dbReference type="SMART" id="SM00028">
    <property type="entry name" value="TPR"/>
    <property type="match status" value="3"/>
</dbReference>
<dbReference type="PROSITE" id="PS50293">
    <property type="entry name" value="TPR_REGION"/>
    <property type="match status" value="2"/>
</dbReference>
<dbReference type="PANTHER" id="PTHR44809:SF1">
    <property type="entry name" value="PROTEIN O-MANNOSYL-TRANSFERASE TMTC1"/>
    <property type="match status" value="1"/>
</dbReference>
<proteinExistence type="predicted"/>
<dbReference type="AlphaFoldDB" id="A0A0B0ELE4"/>
<protein>
    <submittedName>
        <fullName evidence="2">Uncharacterized protein</fullName>
    </submittedName>
</protein>
<dbReference type="PATRIC" id="fig|237368.3.peg.2499"/>
<dbReference type="InterPro" id="IPR011990">
    <property type="entry name" value="TPR-like_helical_dom_sf"/>
</dbReference>
<sequence length="418" mass="47215">MAQRKLDSAITSYKKALLLNPKYAEAHNNLGTALMAQSKFDAAIISHKKAIELKPDYAEAYNNLGTVLKGTGRPEEAIAHYRQAIELKTDYAQAHLNLAFALLLTENFKKGFQEYEWRLRLKRCIPETDRRPVWDGSYLNGKSILVYTEQGIGDSIQFVRYLPMVKEQGGYVIVECQQSLCRLLKNFVGIDEIMEKTSHGKSPMQFDVQVPLLSLPGIFDTTVDSIPRNLSYIKPDPVLVSQWRAKFDNDNNLKVGIVWAGNPKHIDDRNRSCSLNDFAHLTSIRGLTFYSLQKGLASAEANKHTMVIKIVNPDNELNDFADTAAAIENLDLVIAVDTAVAHLAGAIGKPVWTLLPFVPDWRWMLERSDSPWYPGMRLFRQTQLNDWAGVFNQVKEALIQEIDNLYLNRSISNNTAIS</sequence>
<dbReference type="Pfam" id="PF13424">
    <property type="entry name" value="TPR_12"/>
    <property type="match status" value="1"/>
</dbReference>
<feature type="repeat" description="TPR" evidence="1">
    <location>
        <begin position="58"/>
        <end position="91"/>
    </location>
</feature>
<accession>A0A0B0ELE4</accession>
<dbReference type="InterPro" id="IPR019734">
    <property type="entry name" value="TPR_rpt"/>
</dbReference>
<dbReference type="Gene3D" id="1.25.40.10">
    <property type="entry name" value="Tetratricopeptide repeat domain"/>
    <property type="match status" value="2"/>
</dbReference>
<dbReference type="Proteomes" id="UP000030652">
    <property type="component" value="Unassembled WGS sequence"/>
</dbReference>
<evidence type="ECO:0000313" key="2">
    <source>
        <dbReference type="EMBL" id="KHE91943.1"/>
    </source>
</evidence>
<reference evidence="2 3" key="1">
    <citation type="submission" date="2014-10" db="EMBL/GenBank/DDBJ databases">
        <title>Draft genome of anammox bacterium scalindua brodae, obtained using differential coverage binning of sequence data from two enrichment reactors.</title>
        <authorList>
            <person name="Speth D.R."/>
            <person name="Russ L."/>
            <person name="Kartal B."/>
            <person name="Op den Camp H.J."/>
            <person name="Dutilh B.E."/>
            <person name="Jetten M.S."/>
        </authorList>
    </citation>
    <scope>NUCLEOTIDE SEQUENCE [LARGE SCALE GENOMIC DNA]</scope>
    <source>
        <strain evidence="2">RU1</strain>
    </source>
</reference>
<gene>
    <name evidence="2" type="ORF">SCABRO_02317</name>
</gene>
<dbReference type="PROSITE" id="PS50005">
    <property type="entry name" value="TPR"/>
    <property type="match status" value="2"/>
</dbReference>
<organism evidence="2 3">
    <name type="scientific">Candidatus Scalindua brodae</name>
    <dbReference type="NCBI Taxonomy" id="237368"/>
    <lineage>
        <taxon>Bacteria</taxon>
        <taxon>Pseudomonadati</taxon>
        <taxon>Planctomycetota</taxon>
        <taxon>Candidatus Brocadiia</taxon>
        <taxon>Candidatus Brocadiales</taxon>
        <taxon>Candidatus Scalinduaceae</taxon>
        <taxon>Candidatus Scalindua</taxon>
    </lineage>
</organism>
<dbReference type="PANTHER" id="PTHR44809">
    <property type="match status" value="1"/>
</dbReference>
<name>A0A0B0ELE4_9BACT</name>
<dbReference type="EMBL" id="JRYO01000161">
    <property type="protein sequence ID" value="KHE91943.1"/>
    <property type="molecule type" value="Genomic_DNA"/>
</dbReference>
<feature type="repeat" description="TPR" evidence="1">
    <location>
        <begin position="24"/>
        <end position="57"/>
    </location>
</feature>
<evidence type="ECO:0000313" key="3">
    <source>
        <dbReference type="Proteomes" id="UP000030652"/>
    </source>
</evidence>
<comment type="caution">
    <text evidence="2">The sequence shown here is derived from an EMBL/GenBank/DDBJ whole genome shotgun (WGS) entry which is preliminary data.</text>
</comment>
<evidence type="ECO:0000256" key="1">
    <source>
        <dbReference type="PROSITE-ProRule" id="PRU00339"/>
    </source>
</evidence>
<dbReference type="Gene3D" id="3.40.50.2000">
    <property type="entry name" value="Glycogen Phosphorylase B"/>
    <property type="match status" value="1"/>
</dbReference>
<dbReference type="eggNOG" id="COG0457">
    <property type="taxonomic scope" value="Bacteria"/>
</dbReference>
<dbReference type="SUPFAM" id="SSF48452">
    <property type="entry name" value="TPR-like"/>
    <property type="match status" value="1"/>
</dbReference>
<keyword evidence="1" id="KW-0802">TPR repeat</keyword>